<dbReference type="InterPro" id="IPR043502">
    <property type="entry name" value="DNA/RNA_pol_sf"/>
</dbReference>
<protein>
    <submittedName>
        <fullName evidence="10">Retrotransposable element Tf2 155 kDa protein type 1</fullName>
    </submittedName>
</protein>
<dbReference type="FunFam" id="3.10.20.370:FF:000001">
    <property type="entry name" value="Retrovirus-related Pol polyprotein from transposon 17.6-like protein"/>
    <property type="match status" value="1"/>
</dbReference>
<reference evidence="10 11" key="1">
    <citation type="submission" date="2014-11" db="EMBL/GenBank/DDBJ databases">
        <authorList>
            <person name="Wibberg Daniel"/>
        </authorList>
    </citation>
    <scope>NUCLEOTIDE SEQUENCE [LARGE SCALE GENOMIC DNA]</scope>
    <source>
        <strain evidence="10">Rhizoctonia solani AG1-IB 7/3/14</strain>
    </source>
</reference>
<keyword evidence="2" id="KW-0548">Nucleotidyltransferase</keyword>
<dbReference type="InterPro" id="IPR050951">
    <property type="entry name" value="Retrovirus_Pol_polyprotein"/>
</dbReference>
<evidence type="ECO:0000313" key="10">
    <source>
        <dbReference type="EMBL" id="CEL62344.1"/>
    </source>
</evidence>
<keyword evidence="4" id="KW-0255">Endonuclease</keyword>
<dbReference type="InterPro" id="IPR001584">
    <property type="entry name" value="Integrase_cat-core"/>
</dbReference>
<dbReference type="InterPro" id="IPR000477">
    <property type="entry name" value="RT_dom"/>
</dbReference>
<dbReference type="SUPFAM" id="SSF53098">
    <property type="entry name" value="Ribonuclease H-like"/>
    <property type="match status" value="1"/>
</dbReference>
<keyword evidence="3" id="KW-0540">Nuclease</keyword>
<dbReference type="InterPro" id="IPR012337">
    <property type="entry name" value="RNaseH-like_sf"/>
</dbReference>
<dbReference type="GO" id="GO:0003964">
    <property type="term" value="F:RNA-directed DNA polymerase activity"/>
    <property type="evidence" value="ECO:0007669"/>
    <property type="project" value="UniProtKB-KW"/>
</dbReference>
<dbReference type="Pfam" id="PF00078">
    <property type="entry name" value="RVT_1"/>
    <property type="match status" value="1"/>
</dbReference>
<feature type="domain" description="Integrase catalytic" evidence="9">
    <location>
        <begin position="690"/>
        <end position="807"/>
    </location>
</feature>
<evidence type="ECO:0000313" key="11">
    <source>
        <dbReference type="Proteomes" id="UP000059188"/>
    </source>
</evidence>
<dbReference type="SUPFAM" id="SSF56672">
    <property type="entry name" value="DNA/RNA polymerases"/>
    <property type="match status" value="1"/>
</dbReference>
<dbReference type="GO" id="GO:0003723">
    <property type="term" value="F:RNA binding"/>
    <property type="evidence" value="ECO:0007669"/>
    <property type="project" value="UniProtKB-KW"/>
</dbReference>
<dbReference type="InterPro" id="IPR043128">
    <property type="entry name" value="Rev_trsase/Diguanyl_cyclase"/>
</dbReference>
<dbReference type="Gene3D" id="3.10.10.10">
    <property type="entry name" value="HIV Type 1 Reverse Transcriptase, subunit A, domain 1"/>
    <property type="match status" value="1"/>
</dbReference>
<dbReference type="GO" id="GO:0004519">
    <property type="term" value="F:endonuclease activity"/>
    <property type="evidence" value="ECO:0007669"/>
    <property type="project" value="UniProtKB-KW"/>
</dbReference>
<keyword evidence="1" id="KW-0808">Transferase</keyword>
<dbReference type="InterPro" id="IPR036397">
    <property type="entry name" value="RNaseH_sf"/>
</dbReference>
<sequence length="807" mass="92511">MLDGSTPRTGKIWKKTQIEFTYNSHPMTHEFLISPIGHHSAILRIKWLEQEKPDIDWALRTLTFPIPTPESAYIAQEEEADDDPLEGIPNQYHSFAKVFGEEEFNKLPPHQSYNIEIELTEEGPLNSPLYSMTNAESLTLKQWLEDELKAGKIRPSKSPISSPVMFVPKKDGSRRLVVDYQKLNACSKKNVYPLPRPDDLMSKLQGAKLFTKLDLRWGYNNVRVKEGDEWKTAFRTKYGLFETLVMPFGLSGAPGAFQAMMNEVFQDLLDVTVIIYLDDILIFSQNPAEHEEHVKEVLKRLQEMQLFCKGSKCEFHKTTVEYLGIIVSDKGFSLDKLKIQAVQEWPTPTTVKQVQLFLGFANFVRRFVANFIQYGCVGGVVESGTRAEEEWVMTAIVNAPVIVHTDPSKPYFLETDASGAALGSVLSQRQEDGCLHPIGYLSESFKGAEQNYDTHNKELLAILRSFEHWRIYLEGTILPITVFTDHRNLEYWKESRTFNRCHARWHLLLAGFHFQIMYRPGKQSTKPDALSRCADHLDVPPADQSMLPESVFANAALILPEKEIQSCIEKYLDQDESLTEILEFFRHKSTAPPSVKRGFKDYEMEAGLLFYQGRILVLDVNEVREELLRVYHDSPMAGHPGRQRTLELISRAYYWPGIRADVYLHVDGCETCQSIWLPKTKLIPAQPLEIPSRPWEHISYDMITDLPQDGTFNCILVIVDSFTKFVILVPVSKKLKAPELAEIFLDRVWKQYGLPVKTISDQGTVFNNKFLRALYKRLGIDPHFSSAYHPQSDGQTERVNPTIEHFL</sequence>
<dbReference type="Gene3D" id="1.10.340.70">
    <property type="match status" value="1"/>
</dbReference>
<dbReference type="CDD" id="cd01647">
    <property type="entry name" value="RT_LTR"/>
    <property type="match status" value="1"/>
</dbReference>
<dbReference type="GO" id="GO:0015074">
    <property type="term" value="P:DNA integration"/>
    <property type="evidence" value="ECO:0007669"/>
    <property type="project" value="InterPro"/>
</dbReference>
<dbReference type="AlphaFoldDB" id="A0A0B7FZR0"/>
<keyword evidence="7" id="KW-0695">RNA-directed DNA polymerase</keyword>
<evidence type="ECO:0000256" key="1">
    <source>
        <dbReference type="ARBA" id="ARBA00022679"/>
    </source>
</evidence>
<dbReference type="GO" id="GO:0016787">
    <property type="term" value="F:hydrolase activity"/>
    <property type="evidence" value="ECO:0007669"/>
    <property type="project" value="UniProtKB-KW"/>
</dbReference>
<evidence type="ECO:0000256" key="5">
    <source>
        <dbReference type="ARBA" id="ARBA00022801"/>
    </source>
</evidence>
<dbReference type="Gene3D" id="3.30.420.10">
    <property type="entry name" value="Ribonuclease H-like superfamily/Ribonuclease H"/>
    <property type="match status" value="1"/>
</dbReference>
<evidence type="ECO:0000259" key="9">
    <source>
        <dbReference type="PROSITE" id="PS50994"/>
    </source>
</evidence>
<dbReference type="PROSITE" id="PS50878">
    <property type="entry name" value="RT_POL"/>
    <property type="match status" value="1"/>
</dbReference>
<evidence type="ECO:0000259" key="8">
    <source>
        <dbReference type="PROSITE" id="PS50878"/>
    </source>
</evidence>
<dbReference type="PANTHER" id="PTHR37984">
    <property type="entry name" value="PROTEIN CBG26694"/>
    <property type="match status" value="1"/>
</dbReference>
<dbReference type="Gene3D" id="3.10.20.370">
    <property type="match status" value="1"/>
</dbReference>
<organism evidence="10 11">
    <name type="scientific">Thanatephorus cucumeris (strain AG1-IB / isolate 7/3/14)</name>
    <name type="common">Lettuce bottom rot fungus</name>
    <name type="synonym">Rhizoctonia solani</name>
    <dbReference type="NCBI Taxonomy" id="1108050"/>
    <lineage>
        <taxon>Eukaryota</taxon>
        <taxon>Fungi</taxon>
        <taxon>Dikarya</taxon>
        <taxon>Basidiomycota</taxon>
        <taxon>Agaricomycotina</taxon>
        <taxon>Agaricomycetes</taxon>
        <taxon>Cantharellales</taxon>
        <taxon>Ceratobasidiaceae</taxon>
        <taxon>Rhizoctonia</taxon>
        <taxon>Rhizoctonia solani AG-1</taxon>
    </lineage>
</organism>
<dbReference type="GO" id="GO:0005634">
    <property type="term" value="C:nucleus"/>
    <property type="evidence" value="ECO:0007669"/>
    <property type="project" value="UniProtKB-ARBA"/>
</dbReference>
<keyword evidence="5" id="KW-0378">Hydrolase</keyword>
<accession>A0A0B7FZR0</accession>
<dbReference type="Pfam" id="PF17921">
    <property type="entry name" value="Integrase_H2C2"/>
    <property type="match status" value="1"/>
</dbReference>
<name>A0A0B7FZR0_THACB</name>
<dbReference type="Pfam" id="PF17917">
    <property type="entry name" value="RT_RNaseH"/>
    <property type="match status" value="1"/>
</dbReference>
<dbReference type="Proteomes" id="UP000059188">
    <property type="component" value="Unassembled WGS sequence"/>
</dbReference>
<dbReference type="InterPro" id="IPR041373">
    <property type="entry name" value="RT_RNaseH"/>
</dbReference>
<dbReference type="PANTHER" id="PTHR37984:SF5">
    <property type="entry name" value="PROTEIN NYNRIN-LIKE"/>
    <property type="match status" value="1"/>
</dbReference>
<evidence type="ECO:0000256" key="4">
    <source>
        <dbReference type="ARBA" id="ARBA00022759"/>
    </source>
</evidence>
<evidence type="ECO:0000256" key="7">
    <source>
        <dbReference type="ARBA" id="ARBA00022918"/>
    </source>
</evidence>
<keyword evidence="6" id="KW-0694">RNA-binding</keyword>
<dbReference type="EMBL" id="LN679166">
    <property type="protein sequence ID" value="CEL62344.1"/>
    <property type="molecule type" value="Genomic_DNA"/>
</dbReference>
<gene>
    <name evidence="10" type="ORF">RSOLAG1IB_10397</name>
</gene>
<dbReference type="STRING" id="1108050.A0A0B7FZR0"/>
<evidence type="ECO:0000256" key="6">
    <source>
        <dbReference type="ARBA" id="ARBA00022884"/>
    </source>
</evidence>
<proteinExistence type="predicted"/>
<dbReference type="PROSITE" id="PS50994">
    <property type="entry name" value="INTEGRASE"/>
    <property type="match status" value="1"/>
</dbReference>
<evidence type="ECO:0000256" key="3">
    <source>
        <dbReference type="ARBA" id="ARBA00022722"/>
    </source>
</evidence>
<feature type="domain" description="Reverse transcriptase" evidence="8">
    <location>
        <begin position="148"/>
        <end position="327"/>
    </location>
</feature>
<dbReference type="Pfam" id="PF00665">
    <property type="entry name" value="rve"/>
    <property type="match status" value="1"/>
</dbReference>
<evidence type="ECO:0000256" key="2">
    <source>
        <dbReference type="ARBA" id="ARBA00022695"/>
    </source>
</evidence>
<dbReference type="CDD" id="cd09274">
    <property type="entry name" value="RNase_HI_RT_Ty3"/>
    <property type="match status" value="1"/>
</dbReference>
<dbReference type="InterPro" id="IPR041588">
    <property type="entry name" value="Integrase_H2C2"/>
</dbReference>
<keyword evidence="11" id="KW-1185">Reference proteome</keyword>
<dbReference type="Gene3D" id="3.30.70.270">
    <property type="match status" value="2"/>
</dbReference>
<dbReference type="FunFam" id="1.10.340.70:FF:000001">
    <property type="entry name" value="Retrovirus-related Pol polyprotein from transposon gypsy-like Protein"/>
    <property type="match status" value="1"/>
</dbReference>